<dbReference type="Pfam" id="PF18759">
    <property type="entry name" value="Plavaka"/>
    <property type="match status" value="1"/>
</dbReference>
<evidence type="ECO:0000313" key="3">
    <source>
        <dbReference type="Proteomes" id="UP000054279"/>
    </source>
</evidence>
<keyword evidence="3" id="KW-1185">Reference proteome</keyword>
<dbReference type="OrthoDB" id="3183767at2759"/>
<organism evidence="2 3">
    <name type="scientific">Sphaerobolus stellatus (strain SS14)</name>
    <dbReference type="NCBI Taxonomy" id="990650"/>
    <lineage>
        <taxon>Eukaryota</taxon>
        <taxon>Fungi</taxon>
        <taxon>Dikarya</taxon>
        <taxon>Basidiomycota</taxon>
        <taxon>Agaricomycotina</taxon>
        <taxon>Agaricomycetes</taxon>
        <taxon>Phallomycetidae</taxon>
        <taxon>Geastrales</taxon>
        <taxon>Sphaerobolaceae</taxon>
        <taxon>Sphaerobolus</taxon>
    </lineage>
</organism>
<sequence length="829" mass="95402">MIASDATHLAQFGTASLWPIYAFPGNLDTLFRLSPHTNSDEHWAYIPSLPPEVRDFIHQLSGKPCSGELFTHCKRELVQSIWHILLDEDFRKAYKEGVVVRCADGIMRRVYLRLFTYSADYPEKMLMLSLPDQGLCICPRCLIPKEQVGEMGTKHDKMRRENMKRKDDGSTQYDITSARSKIYGKRGLRVNSTAVEDLLKKSSQVPTLNAFSDIFAPEKFNKYQIFVVDLLHEFELGVWKAILVHLIRIITKIGKATLHEFDRSTFGRGTIRKFGHNVSELKKLAARDYEDILQSILPVCEGLFEEPHSAIIRKLIFVCAEWHALAKLRMHTEFTLQRLEVATTAVGQMVRKFAAVTCAEFETEELDQEYQARKRRIKQKESNGRSQHQSDAIILQPKKKTFNYHTPKFHFLGDYAPTIRWFGSTAGYSTQMGERAHMRAKARYPRVSKATPSLGMTHLDSRETNMRTIVANVMKQKDTCENLQNQYPAGIDEIQPHNDPNVKYIISLSRTHPFRYGAWMSTNQDDIATKGFYDGLKDYLFARLTNLTPEDDELTISQEQRDEVIIRGRVLYCHQTCRINFTTYDMQRSQDTINPYNGHSDIMLHARDEPSNPGYHPFWYARVIGIYHCLVRLRDTPNFQEIPLLWIRWFGRSDPRMRTAVNPNFMDQVGFVTAEDDTDMFGFIDPANVIRACHLIPAFHYGQSDLLCPRSVGRNNQDDLDYVHYYVNRFVDRDMFMRYLGGGIGHSIHYDVVSGPDPEPEEPEEEELELDPAPPGPQSNTNEDLNDEELESEDAAEVSESESEDDISVVDESDDERVGPNWDDGYVSP</sequence>
<feature type="compositionally biased region" description="Acidic residues" evidence="1">
    <location>
        <begin position="784"/>
        <end position="815"/>
    </location>
</feature>
<proteinExistence type="predicted"/>
<dbReference type="AlphaFoldDB" id="A0A0C9V9M7"/>
<feature type="region of interest" description="Disordered" evidence="1">
    <location>
        <begin position="751"/>
        <end position="829"/>
    </location>
</feature>
<protein>
    <submittedName>
        <fullName evidence="2">Uncharacterized protein</fullName>
    </submittedName>
</protein>
<dbReference type="InterPro" id="IPR041078">
    <property type="entry name" value="Plavaka"/>
</dbReference>
<evidence type="ECO:0000313" key="2">
    <source>
        <dbReference type="EMBL" id="KIJ43684.1"/>
    </source>
</evidence>
<dbReference type="EMBL" id="KN837121">
    <property type="protein sequence ID" value="KIJ43684.1"/>
    <property type="molecule type" value="Genomic_DNA"/>
</dbReference>
<reference evidence="2 3" key="1">
    <citation type="submission" date="2014-06" db="EMBL/GenBank/DDBJ databases">
        <title>Evolutionary Origins and Diversification of the Mycorrhizal Mutualists.</title>
        <authorList>
            <consortium name="DOE Joint Genome Institute"/>
            <consortium name="Mycorrhizal Genomics Consortium"/>
            <person name="Kohler A."/>
            <person name="Kuo A."/>
            <person name="Nagy L.G."/>
            <person name="Floudas D."/>
            <person name="Copeland A."/>
            <person name="Barry K.W."/>
            <person name="Cichocki N."/>
            <person name="Veneault-Fourrey C."/>
            <person name="LaButti K."/>
            <person name="Lindquist E.A."/>
            <person name="Lipzen A."/>
            <person name="Lundell T."/>
            <person name="Morin E."/>
            <person name="Murat C."/>
            <person name="Riley R."/>
            <person name="Ohm R."/>
            <person name="Sun H."/>
            <person name="Tunlid A."/>
            <person name="Henrissat B."/>
            <person name="Grigoriev I.V."/>
            <person name="Hibbett D.S."/>
            <person name="Martin F."/>
        </authorList>
    </citation>
    <scope>NUCLEOTIDE SEQUENCE [LARGE SCALE GENOMIC DNA]</scope>
    <source>
        <strain evidence="2 3">SS14</strain>
    </source>
</reference>
<dbReference type="Proteomes" id="UP000054279">
    <property type="component" value="Unassembled WGS sequence"/>
</dbReference>
<gene>
    <name evidence="2" type="ORF">M422DRAFT_252926</name>
</gene>
<feature type="compositionally biased region" description="Acidic residues" evidence="1">
    <location>
        <begin position="758"/>
        <end position="770"/>
    </location>
</feature>
<dbReference type="HOGENOM" id="CLU_002498_0_1_1"/>
<accession>A0A0C9V9M7</accession>
<name>A0A0C9V9M7_SPHS4</name>
<evidence type="ECO:0000256" key="1">
    <source>
        <dbReference type="SAM" id="MobiDB-lite"/>
    </source>
</evidence>